<dbReference type="PROSITE" id="PS51465">
    <property type="entry name" value="KAZAL_2"/>
    <property type="match status" value="1"/>
</dbReference>
<reference evidence="2" key="1">
    <citation type="journal article" date="2023" name="Insect Mol. Biol.">
        <title>Genome sequencing provides insights into the evolution of gene families encoding plant cell wall-degrading enzymes in longhorned beetles.</title>
        <authorList>
            <person name="Shin N.R."/>
            <person name="Okamura Y."/>
            <person name="Kirsch R."/>
            <person name="Pauchet Y."/>
        </authorList>
    </citation>
    <scope>NUCLEOTIDE SEQUENCE</scope>
    <source>
        <strain evidence="2">AMC_N1</strain>
    </source>
</reference>
<feature type="domain" description="Kazal-like" evidence="1">
    <location>
        <begin position="12"/>
        <end position="66"/>
    </location>
</feature>
<evidence type="ECO:0000313" key="2">
    <source>
        <dbReference type="EMBL" id="KAJ8957273.1"/>
    </source>
</evidence>
<evidence type="ECO:0000259" key="1">
    <source>
        <dbReference type="PROSITE" id="PS51465"/>
    </source>
</evidence>
<name>A0AAV8YZJ6_9CUCU</name>
<dbReference type="InterPro" id="IPR002350">
    <property type="entry name" value="Kazal_dom"/>
</dbReference>
<proteinExistence type="predicted"/>
<dbReference type="SMART" id="SM00280">
    <property type="entry name" value="KAZAL"/>
    <property type="match status" value="1"/>
</dbReference>
<keyword evidence="3" id="KW-1185">Reference proteome</keyword>
<dbReference type="SUPFAM" id="SSF100895">
    <property type="entry name" value="Kazal-type serine protease inhibitors"/>
    <property type="match status" value="1"/>
</dbReference>
<dbReference type="EMBL" id="JAPWTK010000024">
    <property type="protein sequence ID" value="KAJ8957273.1"/>
    <property type="molecule type" value="Genomic_DNA"/>
</dbReference>
<dbReference type="Proteomes" id="UP001162162">
    <property type="component" value="Unassembled WGS sequence"/>
</dbReference>
<sequence length="72" mass="8199">MNDVITFWQVTEEILGPCKPCPVVKPIFLCGSDNRTYSSLCRLDYHNCIHHTSIKVDCKGFCPCKGKPIRKI</sequence>
<evidence type="ECO:0000313" key="3">
    <source>
        <dbReference type="Proteomes" id="UP001162162"/>
    </source>
</evidence>
<accession>A0AAV8YZJ6</accession>
<protein>
    <recommendedName>
        <fullName evidence="1">Kazal-like domain-containing protein</fullName>
    </recommendedName>
</protein>
<gene>
    <name evidence="2" type="ORF">NQ318_007837</name>
</gene>
<organism evidence="2 3">
    <name type="scientific">Aromia moschata</name>
    <dbReference type="NCBI Taxonomy" id="1265417"/>
    <lineage>
        <taxon>Eukaryota</taxon>
        <taxon>Metazoa</taxon>
        <taxon>Ecdysozoa</taxon>
        <taxon>Arthropoda</taxon>
        <taxon>Hexapoda</taxon>
        <taxon>Insecta</taxon>
        <taxon>Pterygota</taxon>
        <taxon>Neoptera</taxon>
        <taxon>Endopterygota</taxon>
        <taxon>Coleoptera</taxon>
        <taxon>Polyphaga</taxon>
        <taxon>Cucujiformia</taxon>
        <taxon>Chrysomeloidea</taxon>
        <taxon>Cerambycidae</taxon>
        <taxon>Cerambycinae</taxon>
        <taxon>Callichromatini</taxon>
        <taxon>Aromia</taxon>
    </lineage>
</organism>
<comment type="caution">
    <text evidence="2">The sequence shown here is derived from an EMBL/GenBank/DDBJ whole genome shotgun (WGS) entry which is preliminary data.</text>
</comment>
<dbReference type="Pfam" id="PF07648">
    <property type="entry name" value="Kazal_2"/>
    <property type="match status" value="1"/>
</dbReference>
<dbReference type="AlphaFoldDB" id="A0AAV8YZJ6"/>
<dbReference type="CDD" id="cd00104">
    <property type="entry name" value="KAZAL_FS"/>
    <property type="match status" value="1"/>
</dbReference>
<dbReference type="Gene3D" id="3.30.60.30">
    <property type="match status" value="1"/>
</dbReference>
<dbReference type="InterPro" id="IPR036058">
    <property type="entry name" value="Kazal_dom_sf"/>
</dbReference>